<protein>
    <submittedName>
        <fullName evidence="1">Uncharacterized protein</fullName>
    </submittedName>
</protein>
<evidence type="ECO:0000313" key="2">
    <source>
        <dbReference type="Proteomes" id="UP001204144"/>
    </source>
</evidence>
<organism evidence="1 2">
    <name type="scientific">Lacihabitans soyangensis</name>
    <dbReference type="NCBI Taxonomy" id="869394"/>
    <lineage>
        <taxon>Bacteria</taxon>
        <taxon>Pseudomonadati</taxon>
        <taxon>Bacteroidota</taxon>
        <taxon>Cytophagia</taxon>
        <taxon>Cytophagales</taxon>
        <taxon>Leadbetterellaceae</taxon>
        <taxon>Lacihabitans</taxon>
    </lineage>
</organism>
<dbReference type="Proteomes" id="UP001204144">
    <property type="component" value="Unassembled WGS sequence"/>
</dbReference>
<dbReference type="RefSeq" id="WP_255037511.1">
    <property type="nucleotide sequence ID" value="NZ_RJUF01000037.1"/>
</dbReference>
<evidence type="ECO:0000313" key="1">
    <source>
        <dbReference type="EMBL" id="MCP9763739.1"/>
    </source>
</evidence>
<reference evidence="1 2" key="1">
    <citation type="submission" date="2018-11" db="EMBL/GenBank/DDBJ databases">
        <title>Novel bacteria species description.</title>
        <authorList>
            <person name="Han J.-H."/>
        </authorList>
    </citation>
    <scope>NUCLEOTIDE SEQUENCE [LARGE SCALE GENOMIC DNA]</scope>
    <source>
        <strain evidence="1 2">KCTC23259</strain>
    </source>
</reference>
<sequence length="100" mass="11982">MTQAPFIWGKNYGLFVELEKTKLTFDTIQKETQFADFEWISKPSKINFVAEWSVGNYLFVVNFHAEKKLSFAEKDNYELVYTSADFVMEHECRIYRKLKY</sequence>
<dbReference type="AlphaFoldDB" id="A0AAE3H468"/>
<keyword evidence="2" id="KW-1185">Reference proteome</keyword>
<comment type="caution">
    <text evidence="1">The sequence shown here is derived from an EMBL/GenBank/DDBJ whole genome shotgun (WGS) entry which is preliminary data.</text>
</comment>
<dbReference type="EMBL" id="RJUF01000037">
    <property type="protein sequence ID" value="MCP9763739.1"/>
    <property type="molecule type" value="Genomic_DNA"/>
</dbReference>
<accession>A0AAE3H468</accession>
<proteinExistence type="predicted"/>
<name>A0AAE3H468_9BACT</name>
<gene>
    <name evidence="1" type="ORF">EGI31_12320</name>
</gene>